<feature type="region of interest" description="Disordered" evidence="4">
    <location>
        <begin position="110"/>
        <end position="163"/>
    </location>
</feature>
<dbReference type="AlphaFoldDB" id="A0A061QMK7"/>
<dbReference type="InterPro" id="IPR038538">
    <property type="entry name" value="MTERF_sf"/>
</dbReference>
<dbReference type="InterPro" id="IPR003690">
    <property type="entry name" value="MTERF"/>
</dbReference>
<dbReference type="PANTHER" id="PTHR13068">
    <property type="entry name" value="CGI-12 PROTEIN-RELATED"/>
    <property type="match status" value="1"/>
</dbReference>
<gene>
    <name evidence="5" type="ORF">TSPGSL018_30893</name>
</gene>
<dbReference type="EMBL" id="GBEZ01027679">
    <property type="protein sequence ID" value="JAC59660.1"/>
    <property type="molecule type" value="Transcribed_RNA"/>
</dbReference>
<protein>
    <submittedName>
        <fullName evidence="5">Uncharacterized protein</fullName>
    </submittedName>
</protein>
<keyword evidence="3" id="KW-0809">Transit peptide</keyword>
<dbReference type="Gene3D" id="1.25.70.10">
    <property type="entry name" value="Transcription termination factor 3, mitochondrial"/>
    <property type="match status" value="1"/>
</dbReference>
<dbReference type="SMART" id="SM00733">
    <property type="entry name" value="Mterf"/>
    <property type="match status" value="3"/>
</dbReference>
<dbReference type="PANTHER" id="PTHR13068:SF151">
    <property type="entry name" value="TRANSCRIPTION TERMINATION FACTOR MTERF9, CHLOROPLASTIC"/>
    <property type="match status" value="1"/>
</dbReference>
<dbReference type="GO" id="GO:0003676">
    <property type="term" value="F:nucleic acid binding"/>
    <property type="evidence" value="ECO:0007669"/>
    <property type="project" value="InterPro"/>
</dbReference>
<sequence>MFQCLSVLGPTSLDYECALPLQNHPINEAVGSRKQRPLGLRRTVVFGRLRLTSASQIPDGRVLIGPLPRASSLAGLCSTVTSLRSNHASAEYNSSGELCLARAARPGRHPVALGAPRGGSHGRSAEALPRRSPVPRARPLEPLGRGLSAEDPSTAAAPLGSPAQQRAAQSFLRSLGLDDAAVRKALGRYPGIVTHSVQRKQKPLVRELKQRFGITRREAGSMIVKAPKLAAVSLEKLQEVDSLLTGALGLKRRDARRCLVRFPNLLNMSVSRNALPTIACLLEMGLTREEVAAMVDMAELSQHPRFFRRGLPRACFT</sequence>
<comment type="similarity">
    <text evidence="1">Belongs to the mTERF family.</text>
</comment>
<dbReference type="Pfam" id="PF02536">
    <property type="entry name" value="mTERF"/>
    <property type="match status" value="1"/>
</dbReference>
<evidence type="ECO:0000256" key="2">
    <source>
        <dbReference type="ARBA" id="ARBA00022472"/>
    </source>
</evidence>
<organism evidence="5">
    <name type="scientific">Tetraselmis sp. GSL018</name>
    <dbReference type="NCBI Taxonomy" id="582737"/>
    <lineage>
        <taxon>Eukaryota</taxon>
        <taxon>Viridiplantae</taxon>
        <taxon>Chlorophyta</taxon>
        <taxon>core chlorophytes</taxon>
        <taxon>Chlorodendrophyceae</taxon>
        <taxon>Chlorodendrales</taxon>
        <taxon>Chlorodendraceae</taxon>
        <taxon>Tetraselmis</taxon>
    </lineage>
</organism>
<reference evidence="5" key="1">
    <citation type="submission" date="2014-05" db="EMBL/GenBank/DDBJ databases">
        <title>The transcriptome of the halophilic microalga Tetraselmis sp. GSL018 isolated from the Great Salt Lake, Utah.</title>
        <authorList>
            <person name="Jinkerson R.E."/>
            <person name="D'Adamo S."/>
            <person name="Posewitz M.C."/>
        </authorList>
    </citation>
    <scope>NUCLEOTIDE SEQUENCE</scope>
    <source>
        <strain evidence="5">GSL018</strain>
    </source>
</reference>
<evidence type="ECO:0000313" key="5">
    <source>
        <dbReference type="EMBL" id="JAC59660.1"/>
    </source>
</evidence>
<name>A0A061QMK7_9CHLO</name>
<accession>A0A061QMK7</accession>
<proteinExistence type="inferred from homology"/>
<dbReference type="GO" id="GO:0006353">
    <property type="term" value="P:DNA-templated transcription termination"/>
    <property type="evidence" value="ECO:0007669"/>
    <property type="project" value="UniProtKB-KW"/>
</dbReference>
<evidence type="ECO:0000256" key="4">
    <source>
        <dbReference type="SAM" id="MobiDB-lite"/>
    </source>
</evidence>
<evidence type="ECO:0000256" key="1">
    <source>
        <dbReference type="ARBA" id="ARBA00007692"/>
    </source>
</evidence>
<keyword evidence="2" id="KW-0805">Transcription regulation</keyword>
<evidence type="ECO:0000256" key="3">
    <source>
        <dbReference type="ARBA" id="ARBA00022946"/>
    </source>
</evidence>
<keyword evidence="2" id="KW-0806">Transcription termination</keyword>
<keyword evidence="2" id="KW-0804">Transcription</keyword>